<dbReference type="SMART" id="SM00249">
    <property type="entry name" value="PHD"/>
    <property type="match status" value="1"/>
</dbReference>
<dbReference type="AlphaFoldDB" id="A0AAD9J136"/>
<keyword evidence="12" id="KW-1185">Reference proteome</keyword>
<dbReference type="InterPro" id="IPR011011">
    <property type="entry name" value="Znf_FYVE_PHD"/>
</dbReference>
<dbReference type="SUPFAM" id="SSF57903">
    <property type="entry name" value="FYVE/PHD zinc finger"/>
    <property type="match status" value="1"/>
</dbReference>
<dbReference type="PROSITE" id="PS01359">
    <property type="entry name" value="ZF_PHD_1"/>
    <property type="match status" value="1"/>
</dbReference>
<feature type="domain" description="PHD-type" evidence="10">
    <location>
        <begin position="213"/>
        <end position="271"/>
    </location>
</feature>
<keyword evidence="4 8" id="KW-0863">Zinc-finger</keyword>
<keyword evidence="5" id="KW-0862">Zinc</keyword>
<evidence type="ECO:0000313" key="11">
    <source>
        <dbReference type="EMBL" id="KAK2144627.1"/>
    </source>
</evidence>
<dbReference type="Proteomes" id="UP001208570">
    <property type="component" value="Unassembled WGS sequence"/>
</dbReference>
<evidence type="ECO:0000313" key="12">
    <source>
        <dbReference type="Proteomes" id="UP001208570"/>
    </source>
</evidence>
<dbReference type="PROSITE" id="PS50016">
    <property type="entry name" value="ZF_PHD_2"/>
    <property type="match status" value="1"/>
</dbReference>
<dbReference type="EMBL" id="JAODUP010000742">
    <property type="protein sequence ID" value="KAK2144627.1"/>
    <property type="molecule type" value="Genomic_DNA"/>
</dbReference>
<comment type="function">
    <text evidence="7">Involved in signal transduction through the Wnt pathway.</text>
</comment>
<evidence type="ECO:0000256" key="1">
    <source>
        <dbReference type="ARBA" id="ARBA00004123"/>
    </source>
</evidence>
<keyword evidence="3" id="KW-0479">Metal-binding</keyword>
<gene>
    <name evidence="11" type="ORF">LSH36_742g01041</name>
</gene>
<dbReference type="CDD" id="cd15637">
    <property type="entry name" value="PHD_dPYGO"/>
    <property type="match status" value="1"/>
</dbReference>
<dbReference type="InterPro" id="IPR052475">
    <property type="entry name" value="Wnt_Signal_Transd_Protein"/>
</dbReference>
<protein>
    <recommendedName>
        <fullName evidence="10">PHD-type domain-containing protein</fullName>
    </recommendedName>
</protein>
<dbReference type="Gene3D" id="3.30.40.10">
    <property type="entry name" value="Zinc/RING finger domain, C3HC4 (zinc finger)"/>
    <property type="match status" value="1"/>
</dbReference>
<evidence type="ECO:0000256" key="7">
    <source>
        <dbReference type="ARBA" id="ARBA00037400"/>
    </source>
</evidence>
<organism evidence="11 12">
    <name type="scientific">Paralvinella palmiformis</name>
    <dbReference type="NCBI Taxonomy" id="53620"/>
    <lineage>
        <taxon>Eukaryota</taxon>
        <taxon>Metazoa</taxon>
        <taxon>Spiralia</taxon>
        <taxon>Lophotrochozoa</taxon>
        <taxon>Annelida</taxon>
        <taxon>Polychaeta</taxon>
        <taxon>Sedentaria</taxon>
        <taxon>Canalipalpata</taxon>
        <taxon>Terebellida</taxon>
        <taxon>Terebelliformia</taxon>
        <taxon>Alvinellidae</taxon>
        <taxon>Paralvinella</taxon>
    </lineage>
</organism>
<dbReference type="InterPro" id="IPR013083">
    <property type="entry name" value="Znf_RING/FYVE/PHD"/>
</dbReference>
<feature type="region of interest" description="Disordered" evidence="9">
    <location>
        <begin position="35"/>
        <end position="118"/>
    </location>
</feature>
<name>A0AAD9J136_9ANNE</name>
<dbReference type="Pfam" id="PF00628">
    <property type="entry name" value="PHD"/>
    <property type="match status" value="1"/>
</dbReference>
<dbReference type="GO" id="GO:0008270">
    <property type="term" value="F:zinc ion binding"/>
    <property type="evidence" value="ECO:0007669"/>
    <property type="project" value="UniProtKB-KW"/>
</dbReference>
<evidence type="ECO:0000256" key="6">
    <source>
        <dbReference type="ARBA" id="ARBA00023242"/>
    </source>
</evidence>
<evidence type="ECO:0000256" key="9">
    <source>
        <dbReference type="SAM" id="MobiDB-lite"/>
    </source>
</evidence>
<keyword evidence="2" id="KW-0879">Wnt signaling pathway</keyword>
<feature type="compositionally biased region" description="Pro residues" evidence="9">
    <location>
        <begin position="80"/>
        <end position="91"/>
    </location>
</feature>
<dbReference type="GO" id="GO:0005634">
    <property type="term" value="C:nucleus"/>
    <property type="evidence" value="ECO:0007669"/>
    <property type="project" value="UniProtKB-SubCell"/>
</dbReference>
<evidence type="ECO:0000256" key="5">
    <source>
        <dbReference type="ARBA" id="ARBA00022833"/>
    </source>
</evidence>
<dbReference type="GO" id="GO:0016055">
    <property type="term" value="P:Wnt signaling pathway"/>
    <property type="evidence" value="ECO:0007669"/>
    <property type="project" value="UniProtKB-KW"/>
</dbReference>
<evidence type="ECO:0000256" key="3">
    <source>
        <dbReference type="ARBA" id="ARBA00022723"/>
    </source>
</evidence>
<reference evidence="11" key="1">
    <citation type="journal article" date="2023" name="Mol. Biol. Evol.">
        <title>Third-Generation Sequencing Reveals the Adaptive Role of the Epigenome in Three Deep-Sea Polychaetes.</title>
        <authorList>
            <person name="Perez M."/>
            <person name="Aroh O."/>
            <person name="Sun Y."/>
            <person name="Lan Y."/>
            <person name="Juniper S.K."/>
            <person name="Young C.R."/>
            <person name="Angers B."/>
            <person name="Qian P.Y."/>
        </authorList>
    </citation>
    <scope>NUCLEOTIDE SEQUENCE</scope>
    <source>
        <strain evidence="11">P08H-3</strain>
    </source>
</reference>
<keyword evidence="6" id="KW-0539">Nucleus</keyword>
<dbReference type="InterPro" id="IPR019786">
    <property type="entry name" value="Zinc_finger_PHD-type_CS"/>
</dbReference>
<proteinExistence type="predicted"/>
<evidence type="ECO:0000256" key="8">
    <source>
        <dbReference type="PROSITE-ProRule" id="PRU00146"/>
    </source>
</evidence>
<dbReference type="PANTHER" id="PTHR23194:SF16">
    <property type="entry name" value="PROTEIN PYGOPUS"/>
    <property type="match status" value="1"/>
</dbReference>
<dbReference type="InterPro" id="IPR001965">
    <property type="entry name" value="Znf_PHD"/>
</dbReference>
<dbReference type="InterPro" id="IPR019787">
    <property type="entry name" value="Znf_PHD-finger"/>
</dbReference>
<evidence type="ECO:0000259" key="10">
    <source>
        <dbReference type="PROSITE" id="PS50016"/>
    </source>
</evidence>
<dbReference type="PANTHER" id="PTHR23194">
    <property type="entry name" value="PYGOPUS"/>
    <property type="match status" value="1"/>
</dbReference>
<comment type="subcellular location">
    <subcellularLocation>
        <location evidence="1">Nucleus</location>
    </subcellularLocation>
</comment>
<dbReference type="FunFam" id="3.30.40.10:FF:000107">
    <property type="entry name" value="pygopus homolog 1"/>
    <property type="match status" value="1"/>
</dbReference>
<evidence type="ECO:0000256" key="2">
    <source>
        <dbReference type="ARBA" id="ARBA00022687"/>
    </source>
</evidence>
<sequence length="281" mass="29819">MYSVIPYLRKQIAPCSDSCESDGCILHFMTQTGFPKGNRSEEPNIDQVPLGPVGGPPPQQIPLGPGGGPPDHFFLIRGPGGPPGQQGPPPHLNSSAGSPFGPGPNQGMPPPPQSQLNHDFLDDLIQPVTGNMENISGPNDGGLGPGPNHLFESQAHFMHPQSSSAYSGPPMGGPTYNRMPGPGGPMGPPGSGKVYPINQSMVFNPSNPNAPPIYPCGVCHKEVHDNDQAILCESGCNFWFHRSCTGLSEPAFTMLKEEVYAEWVCDKCLSSKNIPLVKLKP</sequence>
<comment type="caution">
    <text evidence="11">The sequence shown here is derived from an EMBL/GenBank/DDBJ whole genome shotgun (WGS) entry which is preliminary data.</text>
</comment>
<evidence type="ECO:0000256" key="4">
    <source>
        <dbReference type="ARBA" id="ARBA00022771"/>
    </source>
</evidence>
<accession>A0AAD9J136</accession>